<evidence type="ECO:0000256" key="2">
    <source>
        <dbReference type="ARBA" id="ARBA00022617"/>
    </source>
</evidence>
<keyword evidence="10" id="KW-1185">Reference proteome</keyword>
<feature type="signal peptide" evidence="7">
    <location>
        <begin position="1"/>
        <end position="23"/>
    </location>
</feature>
<dbReference type="InterPro" id="IPR002327">
    <property type="entry name" value="Cyt_c_1A/1B"/>
</dbReference>
<name>A0ABU0IMW0_9CAUL</name>
<keyword evidence="2 6" id="KW-0349">Heme</keyword>
<evidence type="ECO:0000256" key="6">
    <source>
        <dbReference type="PROSITE-ProRule" id="PRU00433"/>
    </source>
</evidence>
<proteinExistence type="predicted"/>
<dbReference type="EMBL" id="JAUSVS010000001">
    <property type="protein sequence ID" value="MDQ0462721.1"/>
    <property type="molecule type" value="Genomic_DNA"/>
</dbReference>
<dbReference type="SUPFAM" id="SSF46626">
    <property type="entry name" value="Cytochrome c"/>
    <property type="match status" value="1"/>
</dbReference>
<keyword evidence="4" id="KW-0249">Electron transport</keyword>
<dbReference type="PROSITE" id="PS51257">
    <property type="entry name" value="PROKAR_LIPOPROTEIN"/>
    <property type="match status" value="1"/>
</dbReference>
<protein>
    <submittedName>
        <fullName evidence="9">Cytochrome c</fullName>
    </submittedName>
</protein>
<dbReference type="Proteomes" id="UP001228905">
    <property type="component" value="Unassembled WGS sequence"/>
</dbReference>
<evidence type="ECO:0000256" key="5">
    <source>
        <dbReference type="ARBA" id="ARBA00023004"/>
    </source>
</evidence>
<keyword evidence="7" id="KW-0732">Signal</keyword>
<accession>A0ABU0IMW0</accession>
<evidence type="ECO:0000313" key="9">
    <source>
        <dbReference type="EMBL" id="MDQ0462721.1"/>
    </source>
</evidence>
<dbReference type="PANTHER" id="PTHR11961">
    <property type="entry name" value="CYTOCHROME C"/>
    <property type="match status" value="1"/>
</dbReference>
<feature type="chain" id="PRO_5047296748" evidence="7">
    <location>
        <begin position="24"/>
        <end position="163"/>
    </location>
</feature>
<dbReference type="PROSITE" id="PS51007">
    <property type="entry name" value="CYTC"/>
    <property type="match status" value="1"/>
</dbReference>
<comment type="caution">
    <text evidence="9">The sequence shown here is derived from an EMBL/GenBank/DDBJ whole genome shotgun (WGS) entry which is preliminary data.</text>
</comment>
<feature type="domain" description="Cytochrome c" evidence="8">
    <location>
        <begin position="62"/>
        <end position="162"/>
    </location>
</feature>
<dbReference type="InterPro" id="IPR009056">
    <property type="entry name" value="Cyt_c-like_dom"/>
</dbReference>
<evidence type="ECO:0000313" key="10">
    <source>
        <dbReference type="Proteomes" id="UP001228905"/>
    </source>
</evidence>
<keyword evidence="5 6" id="KW-0408">Iron</keyword>
<evidence type="ECO:0000256" key="4">
    <source>
        <dbReference type="ARBA" id="ARBA00022982"/>
    </source>
</evidence>
<dbReference type="Pfam" id="PF00034">
    <property type="entry name" value="Cytochrom_C"/>
    <property type="match status" value="1"/>
</dbReference>
<evidence type="ECO:0000256" key="3">
    <source>
        <dbReference type="ARBA" id="ARBA00022723"/>
    </source>
</evidence>
<dbReference type="PRINTS" id="PR00604">
    <property type="entry name" value="CYTCHRMECIAB"/>
</dbReference>
<gene>
    <name evidence="9" type="ORF">QO010_000469</name>
</gene>
<dbReference type="InterPro" id="IPR036909">
    <property type="entry name" value="Cyt_c-like_dom_sf"/>
</dbReference>
<evidence type="ECO:0000256" key="7">
    <source>
        <dbReference type="SAM" id="SignalP"/>
    </source>
</evidence>
<reference evidence="9 10" key="1">
    <citation type="submission" date="2023-07" db="EMBL/GenBank/DDBJ databases">
        <title>Genomic Encyclopedia of Type Strains, Phase IV (KMG-IV): sequencing the most valuable type-strain genomes for metagenomic binning, comparative biology and taxonomic classification.</title>
        <authorList>
            <person name="Goeker M."/>
        </authorList>
    </citation>
    <scope>NUCLEOTIDE SEQUENCE [LARGE SCALE GENOMIC DNA]</scope>
    <source>
        <strain evidence="9 10">DSM 18695</strain>
    </source>
</reference>
<keyword evidence="3 6" id="KW-0479">Metal-binding</keyword>
<keyword evidence="1" id="KW-0813">Transport</keyword>
<evidence type="ECO:0000259" key="8">
    <source>
        <dbReference type="PROSITE" id="PS51007"/>
    </source>
</evidence>
<evidence type="ECO:0000256" key="1">
    <source>
        <dbReference type="ARBA" id="ARBA00022448"/>
    </source>
</evidence>
<organism evidence="9 10">
    <name type="scientific">Caulobacter ginsengisoli</name>
    <dbReference type="NCBI Taxonomy" id="400775"/>
    <lineage>
        <taxon>Bacteria</taxon>
        <taxon>Pseudomonadati</taxon>
        <taxon>Pseudomonadota</taxon>
        <taxon>Alphaproteobacteria</taxon>
        <taxon>Caulobacterales</taxon>
        <taxon>Caulobacteraceae</taxon>
        <taxon>Caulobacter</taxon>
    </lineage>
</organism>
<sequence>MRVQTLILTLGAAALLTACSKPADTASSSDASAPTAAPAAAPLSDADKAKILADLGPAYATADLANGQSKFAFCQSCHTLAAGGPNVTGPNLHGVFGRKAGTLAGYSYSDAMKAAGWTWDAGQLDRWLKSPRTDLPGTKMTFAGVANDKDRTDLIAYLAVATH</sequence>
<dbReference type="Gene3D" id="1.10.760.10">
    <property type="entry name" value="Cytochrome c-like domain"/>
    <property type="match status" value="1"/>
</dbReference>
<dbReference type="RefSeq" id="WP_307345429.1">
    <property type="nucleotide sequence ID" value="NZ_JAUSVS010000001.1"/>
</dbReference>